<dbReference type="AlphaFoldDB" id="A0AAD6GI78"/>
<sequence length="249" mass="27318">MVSSTNSASSGDYEDEISSPIQSVISEFGQLPLAGTTVANQSHLDASPDTLLAMVLDVIVKSRPISHNLTQKTINHLLDEGYHHIDILATTTWEERTKVLEEGGYNRYREQCATYLGSLSDIVVNKYGMSRSIGNAFAPYYDGMLRYGLLDGDLNNLLQSAHGDREEVRTLMKEFKGVGDLGVELFFNNVQSVWPSIAPFLDSRSLQTAEEIGIGGDLNAIYGALGKEPEQMSLLANGLSTVRLEKKKV</sequence>
<proteinExistence type="predicted"/>
<name>A0AAD6GI78_9EURO</name>
<keyword evidence="2" id="KW-1185">Reference proteome</keyword>
<dbReference type="EMBL" id="JAQIZZ010000003">
    <property type="protein sequence ID" value="KAJ5546178.1"/>
    <property type="molecule type" value="Genomic_DNA"/>
</dbReference>
<evidence type="ECO:0000313" key="1">
    <source>
        <dbReference type="EMBL" id="KAJ5546178.1"/>
    </source>
</evidence>
<comment type="caution">
    <text evidence="1">The sequence shown here is derived from an EMBL/GenBank/DDBJ whole genome shotgun (WGS) entry which is preliminary data.</text>
</comment>
<protein>
    <submittedName>
        <fullName evidence="1">Uncharacterized protein</fullName>
    </submittedName>
</protein>
<reference evidence="1 2" key="1">
    <citation type="journal article" date="2023" name="IMA Fungus">
        <title>Comparative genomic study of the Penicillium genus elucidates a diverse pangenome and 15 lateral gene transfer events.</title>
        <authorList>
            <person name="Petersen C."/>
            <person name="Sorensen T."/>
            <person name="Nielsen M.R."/>
            <person name="Sondergaard T.E."/>
            <person name="Sorensen J.L."/>
            <person name="Fitzpatrick D.A."/>
            <person name="Frisvad J.C."/>
            <person name="Nielsen K.L."/>
        </authorList>
    </citation>
    <scope>NUCLEOTIDE SEQUENCE [LARGE SCALE GENOMIC DNA]</scope>
    <source>
        <strain evidence="1 2">IBT 35679</strain>
    </source>
</reference>
<organism evidence="1 2">
    <name type="scientific">Penicillium frequentans</name>
    <dbReference type="NCBI Taxonomy" id="3151616"/>
    <lineage>
        <taxon>Eukaryota</taxon>
        <taxon>Fungi</taxon>
        <taxon>Dikarya</taxon>
        <taxon>Ascomycota</taxon>
        <taxon>Pezizomycotina</taxon>
        <taxon>Eurotiomycetes</taxon>
        <taxon>Eurotiomycetidae</taxon>
        <taxon>Eurotiales</taxon>
        <taxon>Aspergillaceae</taxon>
        <taxon>Penicillium</taxon>
    </lineage>
</organism>
<accession>A0AAD6GI78</accession>
<dbReference type="Proteomes" id="UP001220324">
    <property type="component" value="Unassembled WGS sequence"/>
</dbReference>
<evidence type="ECO:0000313" key="2">
    <source>
        <dbReference type="Proteomes" id="UP001220324"/>
    </source>
</evidence>
<gene>
    <name evidence="1" type="ORF">N7494_003763</name>
</gene>